<reference evidence="2" key="1">
    <citation type="submission" date="2021-01" db="EMBL/GenBank/DDBJ databases">
        <authorList>
            <person name="Corre E."/>
            <person name="Pelletier E."/>
            <person name="Niang G."/>
            <person name="Scheremetjew M."/>
            <person name="Finn R."/>
            <person name="Kale V."/>
            <person name="Holt S."/>
            <person name="Cochrane G."/>
            <person name="Meng A."/>
            <person name="Brown T."/>
            <person name="Cohen L."/>
        </authorList>
    </citation>
    <scope>NUCLEOTIDE SEQUENCE</scope>
    <source>
        <strain evidence="2">CCMP1594</strain>
    </source>
</reference>
<dbReference type="AlphaFoldDB" id="A0A7S4CXT6"/>
<dbReference type="EMBL" id="HBJA01058898">
    <property type="protein sequence ID" value="CAE0809710.1"/>
    <property type="molecule type" value="Transcribed_RNA"/>
</dbReference>
<proteinExistence type="predicted"/>
<evidence type="ECO:0000256" key="1">
    <source>
        <dbReference type="SAM" id="MobiDB-lite"/>
    </source>
</evidence>
<feature type="region of interest" description="Disordered" evidence="1">
    <location>
        <begin position="98"/>
        <end position="212"/>
    </location>
</feature>
<sequence>MPPLGLASPNHTLGLPQQPAVQQLQHGSASPAALVGIGSSPTVLPAGVNGFPPSVTTVNPVNGVGNQVVVSSAATLGPVVSPPLNLGGVSALSMPTVGGTGMMPAVDHHQQQQQQRQVPPPPQPTQSQNHVQQPLSSQQMQQQYAPQQQLPPQHHHQQSLPPQHMLHQPMQHQQQMHVQQQQPQQQHVQQPQKQPQFPVGIPFPVPLPNHADAVQRPSAGAVIEPPRMPQESSAASTTSSVGPSSSISSTGSPMTSPFIESLPSTDLPELFPDNKYVEDESKMIPYFNKNNKLWKP</sequence>
<feature type="region of interest" description="Disordered" evidence="1">
    <location>
        <begin position="224"/>
        <end position="266"/>
    </location>
</feature>
<organism evidence="2">
    <name type="scientific">Eutreptiella gymnastica</name>
    <dbReference type="NCBI Taxonomy" id="73025"/>
    <lineage>
        <taxon>Eukaryota</taxon>
        <taxon>Discoba</taxon>
        <taxon>Euglenozoa</taxon>
        <taxon>Euglenida</taxon>
        <taxon>Spirocuta</taxon>
        <taxon>Euglenophyceae</taxon>
        <taxon>Eutreptiales</taxon>
        <taxon>Eutreptiaceae</taxon>
        <taxon>Eutreptiella</taxon>
    </lineage>
</organism>
<name>A0A7S4CXT6_9EUGL</name>
<feature type="compositionally biased region" description="Low complexity" evidence="1">
    <location>
        <begin position="232"/>
        <end position="256"/>
    </location>
</feature>
<protein>
    <submittedName>
        <fullName evidence="2">Uncharacterized protein</fullName>
    </submittedName>
</protein>
<accession>A0A7S4CXT6</accession>
<feature type="compositionally biased region" description="Low complexity" evidence="1">
    <location>
        <begin position="125"/>
        <end position="199"/>
    </location>
</feature>
<gene>
    <name evidence="2" type="ORF">EGYM00163_LOCUS20844</name>
</gene>
<evidence type="ECO:0000313" key="2">
    <source>
        <dbReference type="EMBL" id="CAE0809710.1"/>
    </source>
</evidence>